<sequence length="111" mass="12971">MNNEITLQQWKAFVEEKINKKLIIKMLWNDQEKMTLLLVPNMKINSVIHDDNEGYLFYDIAGKRVSYPIPSILPDKFFINGKINLDHIKSGNIQINQESLANKDIQLLENK</sequence>
<dbReference type="eggNOG" id="ENOG5032TK6">
    <property type="taxonomic scope" value="Bacteria"/>
</dbReference>
<proteinExistence type="predicted"/>
<dbReference type="OrthoDB" id="2721009at2"/>
<evidence type="ECO:0000313" key="2">
    <source>
        <dbReference type="Proteomes" id="UP000000822"/>
    </source>
</evidence>
<dbReference type="AlphaFoldDB" id="Q8CUV5"/>
<evidence type="ECO:0000313" key="1">
    <source>
        <dbReference type="EMBL" id="BAC12958.1"/>
    </source>
</evidence>
<keyword evidence="2" id="KW-1185">Reference proteome</keyword>
<gene>
    <name evidence="1" type="ordered locus">OB1002</name>
</gene>
<accession>Q8CUV5</accession>
<reference evidence="1 2" key="1">
    <citation type="journal article" date="2001" name="FEMS Microbiol. Lett.">
        <title>Oceanobacillus iheyensis gen. nov., sp. nov., a deep-sea extremely halotolerant and alkaliphilic species isolated from a depth of 1050 m on the Iheya Ridge.</title>
        <authorList>
            <person name="Lu J."/>
            <person name="Nogi Y."/>
            <person name="Takami H."/>
        </authorList>
    </citation>
    <scope>NUCLEOTIDE SEQUENCE [LARGE SCALE GENOMIC DNA]</scope>
    <source>
        <strain evidence="2">DSM 14371 / CIP 107618 / JCM 11309 / KCTC 3954 / HTE831</strain>
    </source>
</reference>
<dbReference type="Proteomes" id="UP000000822">
    <property type="component" value="Chromosome"/>
</dbReference>
<organism evidence="1 2">
    <name type="scientific">Oceanobacillus iheyensis (strain DSM 14371 / CIP 107618 / JCM 11309 / KCTC 3954 / HTE831)</name>
    <dbReference type="NCBI Taxonomy" id="221109"/>
    <lineage>
        <taxon>Bacteria</taxon>
        <taxon>Bacillati</taxon>
        <taxon>Bacillota</taxon>
        <taxon>Bacilli</taxon>
        <taxon>Bacillales</taxon>
        <taxon>Bacillaceae</taxon>
        <taxon>Oceanobacillus</taxon>
    </lineage>
</organism>
<dbReference type="RefSeq" id="WP_011065405.1">
    <property type="nucleotide sequence ID" value="NC_004193.1"/>
</dbReference>
<reference evidence="1 2" key="2">
    <citation type="journal article" date="2002" name="Nucleic Acids Res.">
        <title>Genome sequence of Oceanobacillus iheyensis isolated from the Iheya Ridge and its unexpected adaptive capabilities to extreme environments.</title>
        <authorList>
            <person name="Takami H."/>
            <person name="Takaki Y."/>
            <person name="Uchiyama I."/>
        </authorList>
    </citation>
    <scope>NUCLEOTIDE SEQUENCE [LARGE SCALE GENOMIC DNA]</scope>
    <source>
        <strain evidence="2">DSM 14371 / CIP 107618 / JCM 11309 / KCTC 3954 / HTE831</strain>
    </source>
</reference>
<dbReference type="EMBL" id="BA000028">
    <property type="protein sequence ID" value="BAC12958.1"/>
    <property type="molecule type" value="Genomic_DNA"/>
</dbReference>
<protein>
    <submittedName>
        <fullName evidence="1">Uncharacterized protein</fullName>
    </submittedName>
</protein>
<dbReference type="KEGG" id="oih:OB1002"/>
<name>Q8CUV5_OCEIH</name>
<dbReference type="HOGENOM" id="CLU_2155755_0_0_9"/>